<feature type="transmembrane region" description="Helical" evidence="6">
    <location>
        <begin position="86"/>
        <end position="111"/>
    </location>
</feature>
<name>A0A8X6URL8_NEPPI</name>
<comment type="caution">
    <text evidence="7">The sequence shown here is derived from an EMBL/GenBank/DDBJ whole genome shotgun (WGS) entry which is preliminary data.</text>
</comment>
<evidence type="ECO:0000256" key="5">
    <source>
        <dbReference type="ARBA" id="ARBA00023136"/>
    </source>
</evidence>
<evidence type="ECO:0000256" key="1">
    <source>
        <dbReference type="ARBA" id="ARBA00004141"/>
    </source>
</evidence>
<keyword evidence="5 6" id="KW-0472">Membrane</keyword>
<dbReference type="InterPro" id="IPR018629">
    <property type="entry name" value="XK-rel"/>
</dbReference>
<feature type="non-terminal residue" evidence="7">
    <location>
        <position position="1"/>
    </location>
</feature>
<comment type="caution">
    <text evidence="6">Lacks conserved residue(s) required for the propagation of feature annotation.</text>
</comment>
<proteinExistence type="inferred from homology"/>
<protein>
    <recommendedName>
        <fullName evidence="6">XK-related protein</fullName>
    </recommendedName>
</protein>
<dbReference type="OrthoDB" id="6420233at2759"/>
<reference evidence="7" key="1">
    <citation type="submission" date="2020-08" db="EMBL/GenBank/DDBJ databases">
        <title>Multicomponent nature underlies the extraordinary mechanical properties of spider dragline silk.</title>
        <authorList>
            <person name="Kono N."/>
            <person name="Nakamura H."/>
            <person name="Mori M."/>
            <person name="Yoshida Y."/>
            <person name="Ohtoshi R."/>
            <person name="Malay A.D."/>
            <person name="Moran D.A.P."/>
            <person name="Tomita M."/>
            <person name="Numata K."/>
            <person name="Arakawa K."/>
        </authorList>
    </citation>
    <scope>NUCLEOTIDE SEQUENCE</scope>
</reference>
<keyword evidence="4 6" id="KW-1133">Transmembrane helix</keyword>
<evidence type="ECO:0000256" key="2">
    <source>
        <dbReference type="ARBA" id="ARBA00008789"/>
    </source>
</evidence>
<evidence type="ECO:0000256" key="4">
    <source>
        <dbReference type="ARBA" id="ARBA00022989"/>
    </source>
</evidence>
<evidence type="ECO:0000313" key="8">
    <source>
        <dbReference type="Proteomes" id="UP000887013"/>
    </source>
</evidence>
<evidence type="ECO:0000256" key="3">
    <source>
        <dbReference type="ARBA" id="ARBA00022692"/>
    </source>
</evidence>
<dbReference type="Pfam" id="PF09815">
    <property type="entry name" value="XK-related"/>
    <property type="match status" value="1"/>
</dbReference>
<keyword evidence="8" id="KW-1185">Reference proteome</keyword>
<dbReference type="EMBL" id="BMAW01039683">
    <property type="protein sequence ID" value="GFU56762.1"/>
    <property type="molecule type" value="Genomic_DNA"/>
</dbReference>
<comment type="subcellular location">
    <subcellularLocation>
        <location evidence="1 6">Membrane</location>
        <topology evidence="1 6">Multi-pass membrane protein</topology>
    </subcellularLocation>
</comment>
<keyword evidence="3 6" id="KW-0812">Transmembrane</keyword>
<comment type="similarity">
    <text evidence="2 6">Belongs to the XK family.</text>
</comment>
<gene>
    <name evidence="7" type="primary">AVEN_26764_1</name>
    <name evidence="7" type="ORF">NPIL_570731</name>
</gene>
<organism evidence="7 8">
    <name type="scientific">Nephila pilipes</name>
    <name type="common">Giant wood spider</name>
    <name type="synonym">Nephila maculata</name>
    <dbReference type="NCBI Taxonomy" id="299642"/>
    <lineage>
        <taxon>Eukaryota</taxon>
        <taxon>Metazoa</taxon>
        <taxon>Ecdysozoa</taxon>
        <taxon>Arthropoda</taxon>
        <taxon>Chelicerata</taxon>
        <taxon>Arachnida</taxon>
        <taxon>Araneae</taxon>
        <taxon>Araneomorphae</taxon>
        <taxon>Entelegynae</taxon>
        <taxon>Araneoidea</taxon>
        <taxon>Nephilidae</taxon>
        <taxon>Nephila</taxon>
    </lineage>
</organism>
<sequence>MGVQVVIVLLIQIDRNTNQNENGAGNGSRNRPETAGHTSPGVLSLFGRYSFPFLLASSVVKLSIYLNKLYQDSAAVGKYFTDKDLYYCIVSAFCLFLPAVLYILYIVGAYIKDQEETESKEVGTKVVHGLLLVPWQIKG</sequence>
<dbReference type="GO" id="GO:0005886">
    <property type="term" value="C:plasma membrane"/>
    <property type="evidence" value="ECO:0007669"/>
    <property type="project" value="UniProtKB-ARBA"/>
</dbReference>
<evidence type="ECO:0000256" key="6">
    <source>
        <dbReference type="RuleBase" id="RU910716"/>
    </source>
</evidence>
<accession>A0A8X6URL8</accession>
<dbReference type="Proteomes" id="UP000887013">
    <property type="component" value="Unassembled WGS sequence"/>
</dbReference>
<evidence type="ECO:0000313" key="7">
    <source>
        <dbReference type="EMBL" id="GFU56762.1"/>
    </source>
</evidence>
<feature type="transmembrane region" description="Helical" evidence="6">
    <location>
        <begin position="49"/>
        <end position="66"/>
    </location>
</feature>
<dbReference type="AlphaFoldDB" id="A0A8X6URL8"/>